<sequence length="3447" mass="363934">MALAITADQYEVIRQYADAGDYKSGWKYLSSIGDNYADNAYGVTNVDYGSMGEMLSSSLWMKSLVRFHWIRTAGEDNYNAKFSSVAVQHFQQYVDYIGSNGFLLPNTQQIEQSYRAAVVGNGLPATTAFDGIFTNTIGQTGLDWPDFLGVEAERQVDSSVFDDISRAEAWAILILDFGEATAYHAAIMYTLSAMGMGSEEAAAFLRRVLAAEFVQCFPAWTDILLHDGKTKPIAEIAVGDLVMSFDGKGELVSNKVTRLFGNVTQEWLELSFPEDSGLDTLVVTPGHRFLTPDGKFTAISELVDRSTGRAELVLADGLPIVASTQRVVYSEETADLYEQQIDPDDAVTAAINSQNGWKTYNFEVEVLHTYVAGGLRVHNDSLFLPQTEEARLADDILSKISNIIFADNPWQNILIGSALRSFGSVAQDALFGEDDFNGELLLGRYALNVIGSVGGYAGRALVSALIDDADIDPALASALSIFAQQAGSNLAQLAAFEFLAANAGGTIAFEAQQALDNSANGFNFGEIIASAGFAALGSYAGSQLADLLDMDPELAALVAGPTQAAIIKVGDNIIAGNAWNLGVSSTMLTSLGSVAGTILANNIGNFDTYTEQVGSNIGSNIGAFIFSSLGPVGTFIGSLLGGLLGGLIGGIFGDDPEGFADVEFNTLEDLYRISRVYGEDRAHKDVARDLAESHISIVKSILDLVDGDVLAGNVARLTFGFVEEDFSVKIDGQEYSLGSDAKSTINIGVFEALRSMQIAGGDVYTRRAIHTTLETYQEWSIDADGATAVPRTVIDPTGGSASAQETSSSDALNQLMSALMIAKEYQNYLRNISAINAIIAADPNSEFAIGWQMTLAQAFALGIHQRSEIDWTGGWDWWLQHNAVTSDKVVFTYLDGERWFVLGTNSPAVIADTIAPGQKDTISGGDRSDYIFIDGDRFDGDVSQAGKTGEFIGFNGFDRAGKTEIGFAARINGGAGDDQIYGGDLGNDLFGGAGNDLLIGGKLDDWLFGGDGDDVLLAGGGLGDVLDGGSGNDRLLGDDSEDWLSGGTGDDVLRGFAGNDILEGGAGRDVLIGGDGADRYVYRVDSGVDVVTDSGVTGNDVIVFGNGILPSDLIIYRSAVGDDLMIRFNGNDSALLVITGGFLTDFSGIERFEFADGTVWSKGQIISAIAQGVLPSLTHMGDGASTIIAGTLGDDDLAGSGGDDILQGGVGSDTYRFNLGDGADTIIDLGLSRDIDRVVFGAGIVPANLVLSRDSANSSVLVIGVEGTNDKLSVHYRNPDFSDGIELFEFADGTRLSYGELNKLYINQNQTTGNDILVGGFSDEILSGGKGNDTLRGGGGYDQLVGGEGDDTYLYHRGDGYIVISENSGADKLVFGAGISYEDVHLSVGGRDDRSLLITFRGMPGRIELFGQLYSFGVEQFVFSDGTIWSAQDIKSALTARVTDRNDDRIVGSSQADVLHGGSGDDRIYGYNDNDQIRGGTGDDVLIGGWHDDTYFYDLGDGNDVIVEGSYDGDNDRLVFGTGISLGNLTYSQGPYAAANGWITFGDGTRLTLLGLGNSSGSGVNRIETADGTVLVGQQVLDLFRSSWMSAGKDIIRGFNVADVINGGSGDDRIYGYNDNDQIRGGTGDDVLIGGWHDDTYFYDLGDGNDVIVEGSYDGDNDRLVFGTGISLGNLTYSQGPYAAANGWITFGDGTRLTLLGLGNSSGSGVNRIETADGTVLVGQQVLDLFRSSWMSAGKDIIRGFNVADVINGGSGDDRIYGYNDNDQIRGGTGDDVLIGGWHDDTYFYDLGDGNDVIVEGSYDGDNDRLVFGTGISLGNLTYSQGPYAAANGWITFGDGTRLTLLGLGNSSGSGVNRIETADGTVLVGQQVLDLFRSSWMSAGKDIIRGFNVADVINGGSGDDRIYGYNDNDQIRGGTGDDVLIGGWHDDTYFYDLGDGNDVIVEASNEGSNDRLVFGPGILAAQLAFSFDVHDTDTLIIHLPDASTITIKDAFGSTGAGIDRLEFADGTIWNRDQLTAVVGRTQALLNAISGDGGANTLLGTSGNDSLKGLDGADTISGDAGDDYADGGWGDDIYVFNRGDGHDVFYGNIGSDTLRFGANISPADIVVQLMEADHSFLTLKIAGTTDEVSIRDVEKIEFADGTVWTEAQLYQVYADQNSTSSDDYIHTYDGNDVINSGAGDDRIYADEGHDTISGGAGDDYVDAGYGNDTYVFNRGDGRDVVDGNYGSDTLRFGANVSPADIVVQLMEADHSFLTLKIAGTTDEVSIRDVEKIEFADGTVWTEAQLYQVYADQNSTSSDDYIHTYDGNDVINSGAGDDRIYADEGHDTISGGAGDDYVDAGYGNDTYVFNRGDGRDVVDGNYGSDTLRFGANISPADIVVQLMEADHSFLTLKIAGTTDEVSIGDVEKIEFADGTVWTEAQLYQVYADQNSTSSDDYIHTYDGNDVINSGAGDDRIYADEGHDTISGGAGDDYVDAGYGNDTYVFNRGDGRDVVDGNYGSDTLRFGANVSPADIVVQLMEADHSFLTLKIAGTTDEVSIGDVEKIEFADGTVWTETQLYQVYADQNSTSGDDYIHTYDGNDVINSGAGDDRIYADEGHDTISGGAGDDYVDAGYGNDTYVFNRGDGRDVVDGNYGSDTLRFGATIAVGDLRVFSDPSGWTTIILPDTGDIVEISSVEFVEFADGTRISLSDLPKIEQQSSTSVGTVLGTSASDILIGTAGNDNLRGLGGDDRLAGGLGADTYVFGLGDGHDTIEEGADVTSTDTLELGSGIMASDVFFERSAQNADDLVMRIRSREETIVLKNQLATNGAGIERLLFANGTVWTRANITATAGGNQSSNGDDILTGTYRADILRGGTGNDVLNGGQGADRYLYSLGDGNDRISDLSPVDEIDELVFEFAYSGSGIAFKRAVDGTSLLITVGGSSIVIENQLDGSGHGIDLVTFSSGEHLSRSDIETLVLASSMTSGNDVIDGTGGSDVISGGAGDDVADGKEGSDTYHFGANDGHDVIQDSGRNPANDVLVFGTGIFSTSVRILRETSGLYRIEGDNNTWSITLVGEFGGIEEFRFADNVVWSQTVFKQTYYNSLASGNNGTIVGDATNETINGGAASELIRGGAGDDQLSGAGGDDVIFGDAGNDTLFGGDGNDTLEGGLGLDHYDGGNGFDTVDFSYSSADWVVDLSVGKAHTHDNPDGIETITSIEKIVTGSGDDNLTGGTGDEVFVAGAGNDRLDGADGDDELIGGKGNDTYVYIRGGGHDIVVEALAEGASDSLTVTGLAFSDVGLTRQGEDLLITVPESSSGLGDGGSILVKNTLIDDDAGVESFVFTDWTYSKTDMRSVLLSQLTTSGNDVIEGFGNTGDYLEGGAGNDAFVFKPNFGWDTIGDFVAGAGTDDVLEFRGGVLADFEAVLAAASQVGNDTIINIDGTNGITLANVNLSDLHRDDVRFVA</sequence>
<dbReference type="Gene3D" id="2.170.16.10">
    <property type="entry name" value="Hedgehog/Intein (Hint) domain"/>
    <property type="match status" value="1"/>
</dbReference>
<dbReference type="GO" id="GO:0016540">
    <property type="term" value="P:protein autoprocessing"/>
    <property type="evidence" value="ECO:0007669"/>
    <property type="project" value="InterPro"/>
</dbReference>
<dbReference type="PRINTS" id="PR00313">
    <property type="entry name" value="CABNDNGRPT"/>
</dbReference>
<dbReference type="SUPFAM" id="SSF51294">
    <property type="entry name" value="Hedgehog/intein (Hint) domain"/>
    <property type="match status" value="1"/>
</dbReference>
<keyword evidence="7" id="KW-0472">Membrane</keyword>
<comment type="subcellular location">
    <subcellularLocation>
        <location evidence="1">Membrane</location>
    </subcellularLocation>
    <subcellularLocation>
        <location evidence="2">Secreted</location>
    </subcellularLocation>
</comment>
<dbReference type="PROSITE" id="PS00330">
    <property type="entry name" value="HEMOLYSIN_CALCIUM"/>
    <property type="match status" value="16"/>
</dbReference>
<dbReference type="PRINTS" id="PR01488">
    <property type="entry name" value="RTXTOXINA"/>
</dbReference>
<comment type="caution">
    <text evidence="9">The sequence shown here is derived from an EMBL/GenBank/DDBJ whole genome shotgun (WGS) entry which is preliminary data.</text>
</comment>
<evidence type="ECO:0000256" key="3">
    <source>
        <dbReference type="ARBA" id="ARBA00022525"/>
    </source>
</evidence>
<evidence type="ECO:0000256" key="4">
    <source>
        <dbReference type="ARBA" id="ARBA00022656"/>
    </source>
</evidence>
<keyword evidence="3" id="KW-0964">Secreted</keyword>
<dbReference type="InterPro" id="IPR001767">
    <property type="entry name" value="Hedgehog_Hint"/>
</dbReference>
<gene>
    <name evidence="9" type="ORF">AGRHK599_LOCUS3356</name>
</gene>
<dbReference type="KEGG" id="aro:B0909_26630"/>
<protein>
    <recommendedName>
        <fullName evidence="8">Hint domain-containing protein</fullName>
    </recommendedName>
</protein>
<keyword evidence="4" id="KW-0800">Toxin</keyword>
<dbReference type="GO" id="GO:0005576">
    <property type="term" value="C:extracellular region"/>
    <property type="evidence" value="ECO:0007669"/>
    <property type="project" value="UniProtKB-SubCell"/>
</dbReference>
<evidence type="ECO:0000256" key="1">
    <source>
        <dbReference type="ARBA" id="ARBA00004370"/>
    </source>
</evidence>
<dbReference type="Pfam" id="PF00353">
    <property type="entry name" value="HemolysinCabind"/>
    <property type="match status" value="20"/>
</dbReference>
<dbReference type="SUPFAM" id="SSF51120">
    <property type="entry name" value="beta-Roll"/>
    <property type="match status" value="19"/>
</dbReference>
<dbReference type="CDD" id="cd00081">
    <property type="entry name" value="Hint"/>
    <property type="match status" value="1"/>
</dbReference>
<dbReference type="InterPro" id="IPR018511">
    <property type="entry name" value="Hemolysin-typ_Ca-bd_CS"/>
</dbReference>
<dbReference type="Proteomes" id="UP000528185">
    <property type="component" value="Unassembled WGS sequence"/>
</dbReference>
<dbReference type="GO" id="GO:0016020">
    <property type="term" value="C:membrane"/>
    <property type="evidence" value="ECO:0007669"/>
    <property type="project" value="UniProtKB-SubCell"/>
</dbReference>
<evidence type="ECO:0000313" key="9">
    <source>
        <dbReference type="EMBL" id="CAD0215112.1"/>
    </source>
</evidence>
<dbReference type="Pfam" id="PF01079">
    <property type="entry name" value="Hint"/>
    <property type="match status" value="1"/>
</dbReference>
<evidence type="ECO:0000256" key="2">
    <source>
        <dbReference type="ARBA" id="ARBA00004613"/>
    </source>
</evidence>
<dbReference type="InterPro" id="IPR003995">
    <property type="entry name" value="RTX_toxin_determinant-A"/>
</dbReference>
<dbReference type="InterPro" id="IPR001343">
    <property type="entry name" value="Hemolysn_Ca-bd"/>
</dbReference>
<keyword evidence="6" id="KW-0843">Virulence</keyword>
<dbReference type="PROSITE" id="PS50817">
    <property type="entry name" value="INTEIN_N_TER"/>
    <property type="match status" value="1"/>
</dbReference>
<evidence type="ECO:0000259" key="8">
    <source>
        <dbReference type="SMART" id="SM00306"/>
    </source>
</evidence>
<dbReference type="EMBL" id="CAICSX020000002">
    <property type="protein sequence ID" value="CAD0215112.1"/>
    <property type="molecule type" value="Genomic_DNA"/>
</dbReference>
<dbReference type="Gene3D" id="2.150.10.10">
    <property type="entry name" value="Serralysin-like metalloprotease, C-terminal"/>
    <property type="match status" value="15"/>
</dbReference>
<evidence type="ECO:0000313" key="10">
    <source>
        <dbReference type="Proteomes" id="UP000528185"/>
    </source>
</evidence>
<dbReference type="GO" id="GO:0005509">
    <property type="term" value="F:calcium ion binding"/>
    <property type="evidence" value="ECO:0007669"/>
    <property type="project" value="InterPro"/>
</dbReference>
<dbReference type="Pfam" id="PF06594">
    <property type="entry name" value="HCBP_related"/>
    <property type="match status" value="8"/>
</dbReference>
<feature type="domain" description="Hint" evidence="8">
    <location>
        <begin position="214"/>
        <end position="316"/>
    </location>
</feature>
<evidence type="ECO:0000256" key="5">
    <source>
        <dbReference type="ARBA" id="ARBA00022737"/>
    </source>
</evidence>
<dbReference type="GO" id="GO:0090729">
    <property type="term" value="F:toxin activity"/>
    <property type="evidence" value="ECO:0007669"/>
    <property type="project" value="UniProtKB-KW"/>
</dbReference>
<dbReference type="InterPro" id="IPR003587">
    <property type="entry name" value="Hint_dom_N"/>
</dbReference>
<dbReference type="RefSeq" id="WP_116979308.1">
    <property type="nucleotide sequence ID" value="NZ_CAICSX020000002.1"/>
</dbReference>
<dbReference type="InterPro" id="IPR011049">
    <property type="entry name" value="Serralysin-like_metalloprot_C"/>
</dbReference>
<dbReference type="PANTHER" id="PTHR38340:SF1">
    <property type="entry name" value="S-LAYER PROTEIN"/>
    <property type="match status" value="1"/>
</dbReference>
<organism evidence="9 10">
    <name type="scientific">Rhizobium rhizogenes</name>
    <name type="common">Agrobacterium rhizogenes</name>
    <dbReference type="NCBI Taxonomy" id="359"/>
    <lineage>
        <taxon>Bacteria</taxon>
        <taxon>Pseudomonadati</taxon>
        <taxon>Pseudomonadota</taxon>
        <taxon>Alphaproteobacteria</taxon>
        <taxon>Hyphomicrobiales</taxon>
        <taxon>Rhizobiaceae</taxon>
        <taxon>Rhizobium/Agrobacterium group</taxon>
        <taxon>Rhizobium</taxon>
    </lineage>
</organism>
<keyword evidence="5" id="KW-0677">Repeat</keyword>
<dbReference type="InterPro" id="IPR036844">
    <property type="entry name" value="Hint_dom_sf"/>
</dbReference>
<dbReference type="InterPro" id="IPR010566">
    <property type="entry name" value="Haemolys_ca-bd"/>
</dbReference>
<accession>A0AAN2A7M7</accession>
<dbReference type="InterPro" id="IPR050557">
    <property type="entry name" value="RTX_toxin/Mannuronan_C5-epim"/>
</dbReference>
<evidence type="ECO:0000256" key="6">
    <source>
        <dbReference type="ARBA" id="ARBA00023026"/>
    </source>
</evidence>
<name>A0AAN2A7M7_RHIRH</name>
<dbReference type="GO" id="GO:0016539">
    <property type="term" value="P:intein-mediated protein splicing"/>
    <property type="evidence" value="ECO:0007669"/>
    <property type="project" value="InterPro"/>
</dbReference>
<dbReference type="PANTHER" id="PTHR38340">
    <property type="entry name" value="S-LAYER PROTEIN"/>
    <property type="match status" value="1"/>
</dbReference>
<dbReference type="InterPro" id="IPR006141">
    <property type="entry name" value="Intein_N"/>
</dbReference>
<evidence type="ECO:0000256" key="7">
    <source>
        <dbReference type="ARBA" id="ARBA00023136"/>
    </source>
</evidence>
<reference evidence="9 10" key="1">
    <citation type="submission" date="2020-06" db="EMBL/GenBank/DDBJ databases">
        <authorList>
            <person name="De Coninck B."/>
            <person name="Ibrahim H."/>
        </authorList>
    </citation>
    <scope>NUCLEOTIDE SEQUENCE [LARGE SCALE GENOMIC DNA]</scope>
    <source>
        <strain evidence="9">Ag_rhizogenes_K599</strain>
    </source>
</reference>
<dbReference type="SMART" id="SM00306">
    <property type="entry name" value="HintN"/>
    <property type="match status" value="1"/>
</dbReference>
<proteinExistence type="predicted"/>